<keyword evidence="5 10" id="KW-0808">Transferase</keyword>
<dbReference type="GO" id="GO:0046656">
    <property type="term" value="P:folic acid biosynthetic process"/>
    <property type="evidence" value="ECO:0007669"/>
    <property type="project" value="UniProtKB-KW"/>
</dbReference>
<dbReference type="GO" id="GO:0004156">
    <property type="term" value="F:dihydropteroate synthase activity"/>
    <property type="evidence" value="ECO:0007669"/>
    <property type="project" value="UniProtKB-EC"/>
</dbReference>
<gene>
    <name evidence="10" type="primary">folP</name>
    <name evidence="10" type="ORF">DVS81_00345</name>
</gene>
<dbReference type="Proteomes" id="UP000253831">
    <property type="component" value="Unassembled WGS sequence"/>
</dbReference>
<dbReference type="InterPro" id="IPR006390">
    <property type="entry name" value="DHP_synth_dom"/>
</dbReference>
<evidence type="ECO:0000259" key="9">
    <source>
        <dbReference type="PROSITE" id="PS50972"/>
    </source>
</evidence>
<comment type="cofactor">
    <cofactor evidence="2">
        <name>Mg(2+)</name>
        <dbReference type="ChEBI" id="CHEBI:18420"/>
    </cofactor>
</comment>
<dbReference type="InterPro" id="IPR045031">
    <property type="entry name" value="DHP_synth-like"/>
</dbReference>
<evidence type="ECO:0000256" key="4">
    <source>
        <dbReference type="ARBA" id="ARBA00012458"/>
    </source>
</evidence>
<evidence type="ECO:0000256" key="6">
    <source>
        <dbReference type="ARBA" id="ARBA00022723"/>
    </source>
</evidence>
<keyword evidence="7" id="KW-0460">Magnesium</keyword>
<dbReference type="PANTHER" id="PTHR20941:SF1">
    <property type="entry name" value="FOLIC ACID SYNTHESIS PROTEIN FOL1"/>
    <property type="match status" value="1"/>
</dbReference>
<comment type="caution">
    <text evidence="10">The sequence shown here is derived from an EMBL/GenBank/DDBJ whole genome shotgun (WGS) entry which is preliminary data.</text>
</comment>
<dbReference type="CDD" id="cd00739">
    <property type="entry name" value="DHPS"/>
    <property type="match status" value="1"/>
</dbReference>
<dbReference type="NCBIfam" id="TIGR01496">
    <property type="entry name" value="DHPS"/>
    <property type="match status" value="1"/>
</dbReference>
<evidence type="ECO:0000313" key="11">
    <source>
        <dbReference type="Proteomes" id="UP000253831"/>
    </source>
</evidence>
<dbReference type="AlphaFoldDB" id="A0A369XV24"/>
<evidence type="ECO:0000256" key="1">
    <source>
        <dbReference type="ARBA" id="ARBA00000012"/>
    </source>
</evidence>
<evidence type="ECO:0000256" key="7">
    <source>
        <dbReference type="ARBA" id="ARBA00022842"/>
    </source>
</evidence>
<evidence type="ECO:0000256" key="8">
    <source>
        <dbReference type="ARBA" id="ARBA00022909"/>
    </source>
</evidence>
<feature type="domain" description="Pterin-binding" evidence="9">
    <location>
        <begin position="14"/>
        <end position="265"/>
    </location>
</feature>
<protein>
    <recommendedName>
        <fullName evidence="4">dihydropteroate synthase</fullName>
        <ecNumber evidence="4">2.5.1.15</ecNumber>
    </recommendedName>
</protein>
<dbReference type="EMBL" id="QPGA01000001">
    <property type="protein sequence ID" value="RDE52259.1"/>
    <property type="molecule type" value="Genomic_DNA"/>
</dbReference>
<sequence>MLRCGTFQLPLTRPLVMGIVNLTPDSFSGDGLASNTSEAVARARQQIDAGADLLDIGAESSRPGAAPTSEEEEVRRLLPVLEALGDCTLPISVDTYKPAVMRVALANGASMINDIFALRMPGAMAAVADSNCAVCLMHMQGTPLTMQEQPAYADVVAEVQAFLRTRVSAALAAGISRDRLLLDPGFGFGKTLQHNLDLLCRFDELSIDKLPLLAGISRKSMLGAITGRPVAQRLAGSLAAALLAAQRGASILRVHDVGETRDALAVWQAVNATDIAGPGGHEGLACAG</sequence>
<dbReference type="GO" id="GO:0046654">
    <property type="term" value="P:tetrahydrofolate biosynthetic process"/>
    <property type="evidence" value="ECO:0007669"/>
    <property type="project" value="TreeGrafter"/>
</dbReference>
<keyword evidence="6" id="KW-0479">Metal-binding</keyword>
<proteinExistence type="predicted"/>
<name>A0A369XV24_9PROT</name>
<dbReference type="PROSITE" id="PS00793">
    <property type="entry name" value="DHPS_2"/>
    <property type="match status" value="1"/>
</dbReference>
<dbReference type="InterPro" id="IPR011005">
    <property type="entry name" value="Dihydropteroate_synth-like_sf"/>
</dbReference>
<comment type="catalytic activity">
    <reaction evidence="1">
        <text>(7,8-dihydropterin-6-yl)methyl diphosphate + 4-aminobenzoate = 7,8-dihydropteroate + diphosphate</text>
        <dbReference type="Rhea" id="RHEA:19949"/>
        <dbReference type="ChEBI" id="CHEBI:17836"/>
        <dbReference type="ChEBI" id="CHEBI:17839"/>
        <dbReference type="ChEBI" id="CHEBI:33019"/>
        <dbReference type="ChEBI" id="CHEBI:72950"/>
        <dbReference type="EC" id="2.5.1.15"/>
    </reaction>
</comment>
<dbReference type="Pfam" id="PF00809">
    <property type="entry name" value="Pterin_bind"/>
    <property type="match status" value="1"/>
</dbReference>
<reference evidence="10 11" key="1">
    <citation type="submission" date="2018-05" db="EMBL/GenBank/DDBJ databases">
        <title>Integrated omic analyses show evidence that a Ca. Accumulibacter phosphatis strain performs denitrification under micro-aerobic conditions.</title>
        <authorList>
            <person name="Camejo P.Y."/>
            <person name="Katherine M.D."/>
            <person name="Daniel N.R."/>
        </authorList>
    </citation>
    <scope>NUCLEOTIDE SEQUENCE [LARGE SCALE GENOMIC DNA]</scope>
    <source>
        <strain evidence="10">UW-LDO-IC</strain>
    </source>
</reference>
<evidence type="ECO:0000313" key="10">
    <source>
        <dbReference type="EMBL" id="RDE52259.1"/>
    </source>
</evidence>
<dbReference type="PROSITE" id="PS50972">
    <property type="entry name" value="PTERIN_BINDING"/>
    <property type="match status" value="1"/>
</dbReference>
<dbReference type="SUPFAM" id="SSF51717">
    <property type="entry name" value="Dihydropteroate synthetase-like"/>
    <property type="match status" value="1"/>
</dbReference>
<dbReference type="EC" id="2.5.1.15" evidence="4"/>
<dbReference type="GO" id="GO:0046872">
    <property type="term" value="F:metal ion binding"/>
    <property type="evidence" value="ECO:0007669"/>
    <property type="project" value="UniProtKB-KW"/>
</dbReference>
<evidence type="ECO:0000256" key="3">
    <source>
        <dbReference type="ARBA" id="ARBA00004763"/>
    </source>
</evidence>
<dbReference type="PANTHER" id="PTHR20941">
    <property type="entry name" value="FOLATE SYNTHESIS PROTEINS"/>
    <property type="match status" value="1"/>
</dbReference>
<evidence type="ECO:0000256" key="5">
    <source>
        <dbReference type="ARBA" id="ARBA00022679"/>
    </source>
</evidence>
<dbReference type="InterPro" id="IPR000489">
    <property type="entry name" value="Pterin-binding_dom"/>
</dbReference>
<dbReference type="GO" id="GO:0005829">
    <property type="term" value="C:cytosol"/>
    <property type="evidence" value="ECO:0007669"/>
    <property type="project" value="TreeGrafter"/>
</dbReference>
<dbReference type="Gene3D" id="3.20.20.20">
    <property type="entry name" value="Dihydropteroate synthase-like"/>
    <property type="match status" value="1"/>
</dbReference>
<evidence type="ECO:0000256" key="2">
    <source>
        <dbReference type="ARBA" id="ARBA00001946"/>
    </source>
</evidence>
<keyword evidence="8" id="KW-0289">Folate biosynthesis</keyword>
<comment type="pathway">
    <text evidence="3">Cofactor biosynthesis; tetrahydrofolate biosynthesis; 7,8-dihydrofolate from 2-amino-4-hydroxy-6-hydroxymethyl-7,8-dihydropteridine diphosphate and 4-aminobenzoate: step 1/2.</text>
</comment>
<organism evidence="10 11">
    <name type="scientific">Candidatus Accumulibacter meliphilus</name>
    <dbReference type="NCBI Taxonomy" id="2211374"/>
    <lineage>
        <taxon>Bacteria</taxon>
        <taxon>Pseudomonadati</taxon>
        <taxon>Pseudomonadota</taxon>
        <taxon>Betaproteobacteria</taxon>
        <taxon>Candidatus Accumulibacter</taxon>
    </lineage>
</organism>
<accession>A0A369XV24</accession>